<dbReference type="VEuPathDB" id="PlasmoDB:PCYB_061010"/>
<protein>
    <submittedName>
        <fullName evidence="3">VIR-like CYIR protein</fullName>
    </submittedName>
</protein>
<keyword evidence="4" id="KW-1185">Reference proteome</keyword>
<evidence type="ECO:0000313" key="3">
    <source>
        <dbReference type="EMBL" id="GAB65369.1"/>
    </source>
</evidence>
<feature type="compositionally biased region" description="Low complexity" evidence="1">
    <location>
        <begin position="230"/>
        <end position="245"/>
    </location>
</feature>
<keyword evidence="2" id="KW-0812">Transmembrane</keyword>
<keyword evidence="2" id="KW-1133">Transmembrane helix</keyword>
<evidence type="ECO:0000256" key="1">
    <source>
        <dbReference type="SAM" id="MobiDB-lite"/>
    </source>
</evidence>
<evidence type="ECO:0000313" key="4">
    <source>
        <dbReference type="Proteomes" id="UP000006319"/>
    </source>
</evidence>
<dbReference type="KEGG" id="pcy:PCYB_061010"/>
<reference evidence="3 4" key="1">
    <citation type="journal article" date="2012" name="Nat. Genet.">
        <title>Plasmodium cynomolgi genome sequences provide insight into Plasmodium vivax and the monkey malaria clade.</title>
        <authorList>
            <person name="Tachibana S."/>
            <person name="Sullivan S.A."/>
            <person name="Kawai S."/>
            <person name="Nakamura S."/>
            <person name="Kim H.R."/>
            <person name="Goto N."/>
            <person name="Arisue N."/>
            <person name="Palacpac N.M.Q."/>
            <person name="Honma H."/>
            <person name="Yagi M."/>
            <person name="Tougan T."/>
            <person name="Katakai Y."/>
            <person name="Kaneko O."/>
            <person name="Mita T."/>
            <person name="Kita K."/>
            <person name="Yasutomi Y."/>
            <person name="Sutton P.L."/>
            <person name="Shakhbatyan R."/>
            <person name="Horii T."/>
            <person name="Yasunaga T."/>
            <person name="Barnwell J.W."/>
            <person name="Escalante A.A."/>
            <person name="Carlton J.M."/>
            <person name="Tanabe K."/>
        </authorList>
    </citation>
    <scope>NUCLEOTIDE SEQUENCE [LARGE SCALE GENOMIC DNA]</scope>
    <source>
        <strain evidence="3 4">B</strain>
    </source>
</reference>
<dbReference type="Proteomes" id="UP000006319">
    <property type="component" value="Chromosome 6"/>
</dbReference>
<feature type="non-terminal residue" evidence="3">
    <location>
        <position position="1"/>
    </location>
</feature>
<gene>
    <name evidence="3" type="ORF">PCYB_061010</name>
</gene>
<dbReference type="EMBL" id="DF157098">
    <property type="protein sequence ID" value="GAB65369.1"/>
    <property type="molecule type" value="Genomic_DNA"/>
</dbReference>
<sequence length="367" mass="40691">KTISDLELDKIHKDFFACDKKSTNFDSKCNVFDEKSKNNPHAKKLCSSLVYYLEKIREMNTQQKSNKYCGYLPYWLYDKIGKIHNPSRTKIDKVPFYEEFNKAGNAISGGKLKHPCVVRALKNVDLNELKNRKFSYIYFKNFGSIYNINTSKNEDGFAKYLTYRESFNPLYEAYKKTLCYYILFPRTGPDYFPCSYKYDLKNLMSGLKNCKEGKDPYPKAPVAVTSRTVRSGTGAAAGETGARGSPGSAGTGGTVRTTSTTAVSIQAGATSLAGASQPRAGILTMRSGGTPQLAQRPPGCADLTHVTGDTLSALPGVVTPPSGFSERASEMLKSNSFRHTLVGGAIICGLVFLFFFFKVRTNWFKNM</sequence>
<dbReference type="AlphaFoldDB" id="K6UQV7"/>
<evidence type="ECO:0000256" key="2">
    <source>
        <dbReference type="SAM" id="Phobius"/>
    </source>
</evidence>
<dbReference type="RefSeq" id="XP_004221316.1">
    <property type="nucleotide sequence ID" value="XM_004221268.1"/>
</dbReference>
<dbReference type="Pfam" id="PF05795">
    <property type="entry name" value="Plasmodium_Vir"/>
    <property type="match status" value="1"/>
</dbReference>
<accession>K6UQV7</accession>
<feature type="region of interest" description="Disordered" evidence="1">
    <location>
        <begin position="228"/>
        <end position="256"/>
    </location>
</feature>
<dbReference type="InterPro" id="IPR008780">
    <property type="entry name" value="Plasmodium_Vir"/>
</dbReference>
<organism evidence="3 4">
    <name type="scientific">Plasmodium cynomolgi (strain B)</name>
    <dbReference type="NCBI Taxonomy" id="1120755"/>
    <lineage>
        <taxon>Eukaryota</taxon>
        <taxon>Sar</taxon>
        <taxon>Alveolata</taxon>
        <taxon>Apicomplexa</taxon>
        <taxon>Aconoidasida</taxon>
        <taxon>Haemosporida</taxon>
        <taxon>Plasmodiidae</taxon>
        <taxon>Plasmodium</taxon>
        <taxon>Plasmodium (Plasmodium)</taxon>
    </lineage>
</organism>
<name>K6UQV7_PLACD</name>
<proteinExistence type="predicted"/>
<dbReference type="GeneID" id="14691947"/>
<dbReference type="OrthoDB" id="10361805at2759"/>
<feature type="transmembrane region" description="Helical" evidence="2">
    <location>
        <begin position="337"/>
        <end position="357"/>
    </location>
</feature>
<keyword evidence="2" id="KW-0472">Membrane</keyword>